<dbReference type="SUPFAM" id="SSF52540">
    <property type="entry name" value="P-loop containing nucleoside triphosphate hydrolases"/>
    <property type="match status" value="1"/>
</dbReference>
<evidence type="ECO:0000256" key="10">
    <source>
        <dbReference type="ARBA" id="ARBA00048988"/>
    </source>
</evidence>
<dbReference type="GO" id="GO:0043138">
    <property type="term" value="F:3'-5' DNA helicase activity"/>
    <property type="evidence" value="ECO:0007669"/>
    <property type="project" value="UniProtKB-EC"/>
</dbReference>
<evidence type="ECO:0000256" key="8">
    <source>
        <dbReference type="ARBA" id="ARBA00034617"/>
    </source>
</evidence>
<dbReference type="GO" id="GO:0005634">
    <property type="term" value="C:nucleus"/>
    <property type="evidence" value="ECO:0007669"/>
    <property type="project" value="TreeGrafter"/>
</dbReference>
<keyword evidence="16" id="KW-1185">Reference proteome</keyword>
<dbReference type="InterPro" id="IPR014016">
    <property type="entry name" value="UvrD-like_ATP-bd"/>
</dbReference>
<feature type="region of interest" description="Disordered" evidence="12">
    <location>
        <begin position="716"/>
        <end position="789"/>
    </location>
</feature>
<evidence type="ECO:0000256" key="7">
    <source>
        <dbReference type="ARBA" id="ARBA00023235"/>
    </source>
</evidence>
<dbReference type="CDD" id="cd18807">
    <property type="entry name" value="SF1_C_UvrD"/>
    <property type="match status" value="1"/>
</dbReference>
<dbReference type="Gene3D" id="1.10.486.10">
    <property type="entry name" value="PCRA, domain 4"/>
    <property type="match status" value="1"/>
</dbReference>
<evidence type="ECO:0000313" key="16">
    <source>
        <dbReference type="Proteomes" id="UP000244722"/>
    </source>
</evidence>
<feature type="compositionally biased region" description="Basic and acidic residues" evidence="12">
    <location>
        <begin position="775"/>
        <end position="786"/>
    </location>
</feature>
<feature type="region of interest" description="Disordered" evidence="12">
    <location>
        <begin position="926"/>
        <end position="952"/>
    </location>
</feature>
<dbReference type="PANTHER" id="PTHR11070:SF2">
    <property type="entry name" value="ATP-DEPENDENT DNA HELICASE SRS2"/>
    <property type="match status" value="1"/>
</dbReference>
<dbReference type="EC" id="5.6.2.4" evidence="9"/>
<evidence type="ECO:0000256" key="12">
    <source>
        <dbReference type="SAM" id="MobiDB-lite"/>
    </source>
</evidence>
<reference evidence="15 16" key="1">
    <citation type="submission" date="2017-04" db="EMBL/GenBank/DDBJ databases">
        <title>Draft genome sequence of Tuber borchii Vittad., a whitish edible truffle.</title>
        <authorList>
            <consortium name="DOE Joint Genome Institute"/>
            <person name="Murat C."/>
            <person name="Kuo A."/>
            <person name="Barry K.W."/>
            <person name="Clum A."/>
            <person name="Dockter R.B."/>
            <person name="Fauchery L."/>
            <person name="Iotti M."/>
            <person name="Kohler A."/>
            <person name="Labutti K."/>
            <person name="Lindquist E.A."/>
            <person name="Lipzen A."/>
            <person name="Ohm R.A."/>
            <person name="Wang M."/>
            <person name="Grigoriev I.V."/>
            <person name="Zambonelli A."/>
            <person name="Martin F.M."/>
        </authorList>
    </citation>
    <scope>NUCLEOTIDE SEQUENCE [LARGE SCALE GENOMIC DNA]</scope>
    <source>
        <strain evidence="15 16">Tbo3840</strain>
    </source>
</reference>
<dbReference type="Gene3D" id="3.40.50.300">
    <property type="entry name" value="P-loop containing nucleotide triphosphate hydrolases"/>
    <property type="match status" value="2"/>
</dbReference>
<dbReference type="Pfam" id="PF13361">
    <property type="entry name" value="UvrD_C"/>
    <property type="match status" value="1"/>
</dbReference>
<evidence type="ECO:0000256" key="11">
    <source>
        <dbReference type="PROSITE-ProRule" id="PRU00560"/>
    </source>
</evidence>
<evidence type="ECO:0000256" key="6">
    <source>
        <dbReference type="ARBA" id="ARBA00023125"/>
    </source>
</evidence>
<feature type="domain" description="UvrD-like helicase ATP-binding" evidence="13">
    <location>
        <begin position="15"/>
        <end position="302"/>
    </location>
</feature>
<feature type="compositionally biased region" description="Polar residues" evidence="12">
    <location>
        <begin position="716"/>
        <end position="725"/>
    </location>
</feature>
<sequence length="1032" mass="114586">MSFRASQIDLEPILVGLNNAQRLAVTSPSSVVQILAPPGSGKTRTLTSRVAWLLCPPQSLDPRNVIVATFTVKAAREMKERISKLVGNGVEGRLVLGTFHSIARRYLVKYGHLVDVKTGWGIADSGDSLGIVKRIIKRRKSPLDPSQVRSRISHFKARNSSPAASAPPPPSTAATQSTQARVKDISTEDFVQVFEDYEAALEASNLLDYDDLLLRCLELLKHNPECVSNVEAVLIDEFQDTNFVQFELMKLLAWKRERITIVGDPDQSIYGFRAAEIRNLSRMVRAYPQTLVVHLEQNYRSSASILLAALEVIEQDPNRPKKPLTPTHAVGTGPVLRRVPSAFLEASWIVSEIQRVRAMTGGMVEFGDIAILVRSANLTRNIETSFVKAGVAYKMVGGLRFYDRVEIKTLLDYLRIIQNPSNNDALARVVNTPTRKVGDTTVKALLDEADKRTKSMWEIIRTGLGGIWKGVKIAKAAEKGLGDFVGIILSTQKQLEEDDQGKGLVDVMEFLMRKIGYEDYLRRSYPEDFDARWSNVSELLSQAQEVERLDDDEDMLPDIDGLPQSQIEQSRLQLVLDRFLSNTALANEVKDDDEPVKQGQVTVSTIHASKGLEWPIVFIPAVYQGSIPHSRAEDTDEERRLLYVAMTRAQALLYMSCPVRNSQKEKTKLSQFLAHRSLHPLLHSRGPTLGFSSVQSIGRIVGRECPSEVQIQTAVDESGIASTLDDQFPEKDPSESDSESDGLDEDGIRLKRRRLQNEQASKTNGPLGEGFRPVISRERPAGRMEKPPPGVVVGFKSAGSHMQELKETRLNQEAERAQVAKEKQRRGPVMVEPPNRSGSLIKVAPAAAARSSKRPADQESLLSYFGKRAPEPVRKVIPPKAPTATEVIRDKSVRDKNLKEQIEALPQPKFPVRADHHSGVMLLSSSPARVSSKRRRKKEEITSSPPPVFSVPFSRHIEPARAERRTVVEETTTTRTSATVIHDAASSRDTAAVTNSNTMAIATVVTMAPKRRTLGVRRSMGDGWRNRASAKR</sequence>
<dbReference type="InterPro" id="IPR013986">
    <property type="entry name" value="DExx_box_DNA_helicase_dom_sf"/>
</dbReference>
<dbReference type="InterPro" id="IPR000212">
    <property type="entry name" value="DNA_helicase_UvrD/REP"/>
</dbReference>
<dbReference type="Pfam" id="PF00580">
    <property type="entry name" value="UvrD-helicase"/>
    <property type="match status" value="1"/>
</dbReference>
<evidence type="ECO:0000256" key="2">
    <source>
        <dbReference type="ARBA" id="ARBA00022741"/>
    </source>
</evidence>
<dbReference type="AlphaFoldDB" id="A0A2T6ZGW4"/>
<feature type="region of interest" description="Disordered" evidence="12">
    <location>
        <begin position="1012"/>
        <end position="1032"/>
    </location>
</feature>
<keyword evidence="3 11" id="KW-0378">Hydrolase</keyword>
<keyword evidence="7" id="KW-0413">Isomerase</keyword>
<dbReference type="OrthoDB" id="1470711at2759"/>
<dbReference type="PANTHER" id="PTHR11070">
    <property type="entry name" value="UVRD / RECB / PCRA DNA HELICASE FAMILY MEMBER"/>
    <property type="match status" value="1"/>
</dbReference>
<comment type="caution">
    <text evidence="15">The sequence shown here is derived from an EMBL/GenBank/DDBJ whole genome shotgun (WGS) entry which is preliminary data.</text>
</comment>
<feature type="region of interest" description="Disordered" evidence="12">
    <location>
        <begin position="154"/>
        <end position="179"/>
    </location>
</feature>
<dbReference type="CDD" id="cd17932">
    <property type="entry name" value="DEXQc_UvrD"/>
    <property type="match status" value="1"/>
</dbReference>
<evidence type="ECO:0000256" key="9">
    <source>
        <dbReference type="ARBA" id="ARBA00034808"/>
    </source>
</evidence>
<evidence type="ECO:0000256" key="5">
    <source>
        <dbReference type="ARBA" id="ARBA00022840"/>
    </source>
</evidence>
<dbReference type="GO" id="GO:0016787">
    <property type="term" value="F:hydrolase activity"/>
    <property type="evidence" value="ECO:0007669"/>
    <property type="project" value="UniProtKB-UniRule"/>
</dbReference>
<evidence type="ECO:0000256" key="3">
    <source>
        <dbReference type="ARBA" id="ARBA00022801"/>
    </source>
</evidence>
<evidence type="ECO:0000259" key="14">
    <source>
        <dbReference type="PROSITE" id="PS51217"/>
    </source>
</evidence>
<organism evidence="15 16">
    <name type="scientific">Tuber borchii</name>
    <name type="common">White truffle</name>
    <dbReference type="NCBI Taxonomy" id="42251"/>
    <lineage>
        <taxon>Eukaryota</taxon>
        <taxon>Fungi</taxon>
        <taxon>Dikarya</taxon>
        <taxon>Ascomycota</taxon>
        <taxon>Pezizomycotina</taxon>
        <taxon>Pezizomycetes</taxon>
        <taxon>Pezizales</taxon>
        <taxon>Tuberaceae</taxon>
        <taxon>Tuber</taxon>
    </lineage>
</organism>
<keyword evidence="6" id="KW-0238">DNA-binding</keyword>
<accession>A0A2T6ZGW4</accession>
<keyword evidence="2 11" id="KW-0547">Nucleotide-binding</keyword>
<feature type="domain" description="UvrD-like helicase C-terminal" evidence="14">
    <location>
        <begin position="303"/>
        <end position="611"/>
    </location>
</feature>
<dbReference type="GO" id="GO:0003677">
    <property type="term" value="F:DNA binding"/>
    <property type="evidence" value="ECO:0007669"/>
    <property type="project" value="UniProtKB-KW"/>
</dbReference>
<comment type="similarity">
    <text evidence="1">Belongs to the helicase family. UvrD subfamily.</text>
</comment>
<dbReference type="PROSITE" id="PS51217">
    <property type="entry name" value="UVRD_HELICASE_CTER"/>
    <property type="match status" value="1"/>
</dbReference>
<dbReference type="InterPro" id="IPR027417">
    <property type="entry name" value="P-loop_NTPase"/>
</dbReference>
<comment type="catalytic activity">
    <reaction evidence="10">
        <text>ATP + H2O = ADP + phosphate + H(+)</text>
        <dbReference type="Rhea" id="RHEA:13065"/>
        <dbReference type="ChEBI" id="CHEBI:15377"/>
        <dbReference type="ChEBI" id="CHEBI:15378"/>
        <dbReference type="ChEBI" id="CHEBI:30616"/>
        <dbReference type="ChEBI" id="CHEBI:43474"/>
        <dbReference type="ChEBI" id="CHEBI:456216"/>
        <dbReference type="EC" id="5.6.2.4"/>
    </reaction>
</comment>
<dbReference type="PROSITE" id="PS51198">
    <property type="entry name" value="UVRD_HELICASE_ATP_BIND"/>
    <property type="match status" value="1"/>
</dbReference>
<dbReference type="STRING" id="42251.A0A2T6ZGW4"/>
<dbReference type="GO" id="GO:0005524">
    <property type="term" value="F:ATP binding"/>
    <property type="evidence" value="ECO:0007669"/>
    <property type="project" value="UniProtKB-UniRule"/>
</dbReference>
<dbReference type="Proteomes" id="UP000244722">
    <property type="component" value="Unassembled WGS sequence"/>
</dbReference>
<dbReference type="InterPro" id="IPR014017">
    <property type="entry name" value="DNA_helicase_UvrD-like_C"/>
</dbReference>
<dbReference type="GO" id="GO:0000725">
    <property type="term" value="P:recombinational repair"/>
    <property type="evidence" value="ECO:0007669"/>
    <property type="project" value="TreeGrafter"/>
</dbReference>
<evidence type="ECO:0000313" key="15">
    <source>
        <dbReference type="EMBL" id="PUU74738.1"/>
    </source>
</evidence>
<dbReference type="EMBL" id="NESQ01000276">
    <property type="protein sequence ID" value="PUU74738.1"/>
    <property type="molecule type" value="Genomic_DNA"/>
</dbReference>
<dbReference type="Gene3D" id="1.10.10.160">
    <property type="match status" value="1"/>
</dbReference>
<proteinExistence type="inferred from homology"/>
<gene>
    <name evidence="15" type="ORF">B9Z19DRAFT_1103302</name>
</gene>
<comment type="catalytic activity">
    <reaction evidence="8">
        <text>Couples ATP hydrolysis with the unwinding of duplex DNA by translocating in the 3'-5' direction.</text>
        <dbReference type="EC" id="5.6.2.4"/>
    </reaction>
</comment>
<evidence type="ECO:0000256" key="4">
    <source>
        <dbReference type="ARBA" id="ARBA00022806"/>
    </source>
</evidence>
<feature type="compositionally biased region" description="Acidic residues" evidence="12">
    <location>
        <begin position="735"/>
        <end position="745"/>
    </location>
</feature>
<evidence type="ECO:0000259" key="13">
    <source>
        <dbReference type="PROSITE" id="PS51198"/>
    </source>
</evidence>
<keyword evidence="5 11" id="KW-0067">ATP-binding</keyword>
<keyword evidence="4 11" id="KW-0347">Helicase</keyword>
<feature type="binding site" evidence="11">
    <location>
        <begin position="36"/>
        <end position="43"/>
    </location>
    <ligand>
        <name>ATP</name>
        <dbReference type="ChEBI" id="CHEBI:30616"/>
    </ligand>
</feature>
<protein>
    <recommendedName>
        <fullName evidence="9">DNA 3'-5' helicase</fullName>
        <ecNumber evidence="9">5.6.2.4</ecNumber>
    </recommendedName>
</protein>
<name>A0A2T6ZGW4_TUBBO</name>
<evidence type="ECO:0000256" key="1">
    <source>
        <dbReference type="ARBA" id="ARBA00009922"/>
    </source>
</evidence>